<dbReference type="SFLD" id="SFLDG00358">
    <property type="entry name" value="Main_(cytGST)"/>
    <property type="match status" value="1"/>
</dbReference>
<evidence type="ECO:0000259" key="6">
    <source>
        <dbReference type="PROSITE" id="PS50405"/>
    </source>
</evidence>
<dbReference type="GO" id="GO:0006749">
    <property type="term" value="P:glutathione metabolic process"/>
    <property type="evidence" value="ECO:0007669"/>
    <property type="project" value="InterPro"/>
</dbReference>
<dbReference type="SFLD" id="SFLDS00019">
    <property type="entry name" value="Glutathione_Transferase_(cytos"/>
    <property type="match status" value="1"/>
</dbReference>
<accession>A0A8S0VBJ0</accession>
<comment type="catalytic activity">
    <reaction evidence="3">
        <text>RX + glutathione = an S-substituted glutathione + a halide anion + H(+)</text>
        <dbReference type="Rhea" id="RHEA:16437"/>
        <dbReference type="ChEBI" id="CHEBI:15378"/>
        <dbReference type="ChEBI" id="CHEBI:16042"/>
        <dbReference type="ChEBI" id="CHEBI:17792"/>
        <dbReference type="ChEBI" id="CHEBI:57925"/>
        <dbReference type="ChEBI" id="CHEBI:90779"/>
        <dbReference type="EC" id="2.5.1.18"/>
    </reaction>
</comment>
<evidence type="ECO:0000256" key="3">
    <source>
        <dbReference type="ARBA" id="ARBA00047960"/>
    </source>
</evidence>
<evidence type="ECO:0000256" key="4">
    <source>
        <dbReference type="RuleBase" id="RU003494"/>
    </source>
</evidence>
<name>A0A8S0VBJ0_OLEEU</name>
<dbReference type="GO" id="GO:0005737">
    <property type="term" value="C:cytoplasm"/>
    <property type="evidence" value="ECO:0007669"/>
    <property type="project" value="TreeGrafter"/>
</dbReference>
<dbReference type="InterPro" id="IPR004045">
    <property type="entry name" value="Glutathione_S-Trfase_N"/>
</dbReference>
<dbReference type="PROSITE" id="PS50404">
    <property type="entry name" value="GST_NTER"/>
    <property type="match status" value="1"/>
</dbReference>
<evidence type="ECO:0000256" key="2">
    <source>
        <dbReference type="ARBA" id="ARBA00022679"/>
    </source>
</evidence>
<feature type="domain" description="GST C-terminal" evidence="6">
    <location>
        <begin position="95"/>
        <end position="221"/>
    </location>
</feature>
<dbReference type="PROSITE" id="PS50405">
    <property type="entry name" value="GST_CTER"/>
    <property type="match status" value="1"/>
</dbReference>
<evidence type="ECO:0000313" key="7">
    <source>
        <dbReference type="EMBL" id="CAA3027728.1"/>
    </source>
</evidence>
<dbReference type="InterPro" id="IPR045074">
    <property type="entry name" value="GST_C_Tau"/>
</dbReference>
<dbReference type="Pfam" id="PF00043">
    <property type="entry name" value="GST_C"/>
    <property type="match status" value="1"/>
</dbReference>
<dbReference type="SUPFAM" id="SSF52833">
    <property type="entry name" value="Thioredoxin-like"/>
    <property type="match status" value="1"/>
</dbReference>
<dbReference type="PANTHER" id="PTHR11260:SF773">
    <property type="entry name" value="GLUTATHIONE S-TRANSFERASE U26"/>
    <property type="match status" value="1"/>
</dbReference>
<dbReference type="InterPro" id="IPR036249">
    <property type="entry name" value="Thioredoxin-like_sf"/>
</dbReference>
<dbReference type="Gene3D" id="3.40.30.10">
    <property type="entry name" value="Glutaredoxin"/>
    <property type="match status" value="1"/>
</dbReference>
<sequence length="223" mass="25850">MDMSGSCEIVVVDFWANGFGMRVRIALEEKGIMYKYEEENLENPQRSQLVLDMNPVRKSVPILIDEGKPVCDSLAILEYIDERWKDGFPSLLPEDPYERAVARFWAQYVDNKIFDTQAKFLKSKGEKKEDVKKELIGQLKLLDDALGEKLYFGGDKFGYLDVAFIPFSSMFSGYECHGSFKLEEECPKLSAWVKRCLAREGVSRVLPDFHQMYEIHKKWYGVE</sequence>
<keyword evidence="8" id="KW-1185">Reference proteome</keyword>
<dbReference type="InterPro" id="IPR040079">
    <property type="entry name" value="Glutathione_S-Trfase"/>
</dbReference>
<dbReference type="InterPro" id="IPR010987">
    <property type="entry name" value="Glutathione-S-Trfase_C-like"/>
</dbReference>
<feature type="domain" description="GST N-terminal" evidence="5">
    <location>
        <begin position="7"/>
        <end position="88"/>
    </location>
</feature>
<dbReference type="PANTHER" id="PTHR11260">
    <property type="entry name" value="GLUTATHIONE S-TRANSFERASE, GST, SUPERFAMILY, GST DOMAIN CONTAINING"/>
    <property type="match status" value="1"/>
</dbReference>
<dbReference type="SFLD" id="SFLDG01152">
    <property type="entry name" value="Main.3:_Omega-_and_Tau-like"/>
    <property type="match status" value="1"/>
</dbReference>
<organism evidence="7 8">
    <name type="scientific">Olea europaea subsp. europaea</name>
    <dbReference type="NCBI Taxonomy" id="158383"/>
    <lineage>
        <taxon>Eukaryota</taxon>
        <taxon>Viridiplantae</taxon>
        <taxon>Streptophyta</taxon>
        <taxon>Embryophyta</taxon>
        <taxon>Tracheophyta</taxon>
        <taxon>Spermatophyta</taxon>
        <taxon>Magnoliopsida</taxon>
        <taxon>eudicotyledons</taxon>
        <taxon>Gunneridae</taxon>
        <taxon>Pentapetalae</taxon>
        <taxon>asterids</taxon>
        <taxon>lamiids</taxon>
        <taxon>Lamiales</taxon>
        <taxon>Oleaceae</taxon>
        <taxon>Oleeae</taxon>
        <taxon>Olea</taxon>
    </lineage>
</organism>
<dbReference type="Proteomes" id="UP000594638">
    <property type="component" value="Unassembled WGS sequence"/>
</dbReference>
<dbReference type="OrthoDB" id="202840at2759"/>
<reference evidence="7 8" key="1">
    <citation type="submission" date="2019-12" db="EMBL/GenBank/DDBJ databases">
        <authorList>
            <person name="Alioto T."/>
            <person name="Alioto T."/>
            <person name="Gomez Garrido J."/>
        </authorList>
    </citation>
    <scope>NUCLEOTIDE SEQUENCE [LARGE SCALE GENOMIC DNA]</scope>
</reference>
<dbReference type="CDD" id="cd03185">
    <property type="entry name" value="GST_C_Tau"/>
    <property type="match status" value="1"/>
</dbReference>
<dbReference type="Gramene" id="OE9A029380T1">
    <property type="protein sequence ID" value="OE9A029380C1"/>
    <property type="gene ID" value="OE9A029380"/>
</dbReference>
<dbReference type="SUPFAM" id="SSF47616">
    <property type="entry name" value="GST C-terminal domain-like"/>
    <property type="match status" value="1"/>
</dbReference>
<dbReference type="InterPro" id="IPR004046">
    <property type="entry name" value="GST_C"/>
</dbReference>
<dbReference type="EMBL" id="CACTIH010009217">
    <property type="protein sequence ID" value="CAA3027728.1"/>
    <property type="molecule type" value="Genomic_DNA"/>
</dbReference>
<evidence type="ECO:0000313" key="8">
    <source>
        <dbReference type="Proteomes" id="UP000594638"/>
    </source>
</evidence>
<dbReference type="EC" id="2.5.1.18" evidence="1"/>
<dbReference type="AlphaFoldDB" id="A0A8S0VBJ0"/>
<dbReference type="Pfam" id="PF02798">
    <property type="entry name" value="GST_N"/>
    <property type="match status" value="1"/>
</dbReference>
<protein>
    <recommendedName>
        <fullName evidence="1">glutathione transferase</fullName>
        <ecNumber evidence="1">2.5.1.18</ecNumber>
    </recommendedName>
</protein>
<dbReference type="InterPro" id="IPR045073">
    <property type="entry name" value="Omega/Tau-like"/>
</dbReference>
<gene>
    <name evidence="7" type="ORF">OLEA9_A029380</name>
</gene>
<comment type="similarity">
    <text evidence="4">Belongs to the GST superfamily.</text>
</comment>
<comment type="caution">
    <text evidence="7">The sequence shown here is derived from an EMBL/GenBank/DDBJ whole genome shotgun (WGS) entry which is preliminary data.</text>
</comment>
<dbReference type="Gene3D" id="1.20.1050.10">
    <property type="match status" value="1"/>
</dbReference>
<evidence type="ECO:0000256" key="1">
    <source>
        <dbReference type="ARBA" id="ARBA00012452"/>
    </source>
</evidence>
<keyword evidence="2" id="KW-0808">Transferase</keyword>
<proteinExistence type="inferred from homology"/>
<evidence type="ECO:0000259" key="5">
    <source>
        <dbReference type="PROSITE" id="PS50404"/>
    </source>
</evidence>
<dbReference type="GO" id="GO:0004364">
    <property type="term" value="F:glutathione transferase activity"/>
    <property type="evidence" value="ECO:0007669"/>
    <property type="project" value="UniProtKB-EC"/>
</dbReference>
<dbReference type="InterPro" id="IPR036282">
    <property type="entry name" value="Glutathione-S-Trfase_C_sf"/>
</dbReference>